<reference evidence="3 4" key="1">
    <citation type="submission" date="2020-04" db="EMBL/GenBank/DDBJ databases">
        <title>Genome-Wide Identification of 5-Methylcytosine Sites in Bacterial Genomes By High-Throughput Sequencing of MspJI Restriction Fragments.</title>
        <authorList>
            <person name="Wu V."/>
        </authorList>
    </citation>
    <scope>NUCLEOTIDE SEQUENCE [LARGE SCALE GENOMIC DNA]</scope>
    <source>
        <strain evidence="3 4">NEB122</strain>
    </source>
</reference>
<dbReference type="AlphaFoldDB" id="A0A7Z2VEG4"/>
<evidence type="ECO:0000256" key="1">
    <source>
        <dbReference type="SAM" id="MobiDB-lite"/>
    </source>
</evidence>
<sequence length="213" mass="23158">MDSATPNKPEPGAHYMFEPDVESNRSACGVQFTNKRQLLSPPRLILRPEDGGFPPLRELPLLTLEPSAGPEPRDLEAGFSGYWLISGRLHDVMASVDPEAFAFAEVDYRLANGTPGPRHYLCDVVRERDALDEAGSRLKIKIDDDYVRGKFYSLAGGASLAFRSEALKGAHVFRTPFNPTAFCDQVFKAAVLAAGIPDSAEASGISFIDASDI</sequence>
<feature type="region of interest" description="Disordered" evidence="1">
    <location>
        <begin position="1"/>
        <end position="20"/>
    </location>
</feature>
<accession>A0A7Z2VEG4</accession>
<organism evidence="3 4">
    <name type="scientific">Xanthomonas campestris pv. badrii</name>
    <dbReference type="NCBI Taxonomy" id="149696"/>
    <lineage>
        <taxon>Bacteria</taxon>
        <taxon>Pseudomonadati</taxon>
        <taxon>Pseudomonadota</taxon>
        <taxon>Gammaproteobacteria</taxon>
        <taxon>Lysobacterales</taxon>
        <taxon>Lysobacteraceae</taxon>
        <taxon>Xanthomonas</taxon>
    </lineage>
</organism>
<evidence type="ECO:0000313" key="4">
    <source>
        <dbReference type="Proteomes" id="UP000503498"/>
    </source>
</evidence>
<dbReference type="Pfam" id="PF07791">
    <property type="entry name" value="Imm11"/>
    <property type="match status" value="1"/>
</dbReference>
<evidence type="ECO:0000313" key="3">
    <source>
        <dbReference type="EMBL" id="QJD69963.1"/>
    </source>
</evidence>
<dbReference type="InterPro" id="IPR012433">
    <property type="entry name" value="Imm11"/>
</dbReference>
<feature type="domain" description="Immunity MXAN-0049 protein" evidence="2">
    <location>
        <begin position="15"/>
        <end position="211"/>
    </location>
</feature>
<gene>
    <name evidence="3" type="ORF">HG421_03885</name>
</gene>
<evidence type="ECO:0000259" key="2">
    <source>
        <dbReference type="Pfam" id="PF07791"/>
    </source>
</evidence>
<dbReference type="EMBL" id="CP051651">
    <property type="protein sequence ID" value="QJD69963.1"/>
    <property type="molecule type" value="Genomic_DNA"/>
</dbReference>
<proteinExistence type="predicted"/>
<reference evidence="3 4" key="2">
    <citation type="submission" date="2020-04" db="EMBL/GenBank/DDBJ databases">
        <authorList>
            <person name="Fomenkov A."/>
            <person name="Anton B.P."/>
            <person name="Roberts R.J."/>
        </authorList>
    </citation>
    <scope>NUCLEOTIDE SEQUENCE [LARGE SCALE GENOMIC DNA]</scope>
    <source>
        <strain evidence="3 4">NEB122</strain>
    </source>
</reference>
<dbReference type="Proteomes" id="UP000503498">
    <property type="component" value="Chromosome"/>
</dbReference>
<name>A0A7Z2VEG4_XANCA</name>
<dbReference type="RefSeq" id="WP_169708078.1">
    <property type="nucleotide sequence ID" value="NZ_CP051651.1"/>
</dbReference>
<protein>
    <submittedName>
        <fullName evidence="3">DUF1629 domain-containing protein</fullName>
    </submittedName>
</protein>